<dbReference type="RefSeq" id="WP_273669756.1">
    <property type="nucleotide sequence ID" value="NZ_JAQQXR010000001.1"/>
</dbReference>
<reference evidence="1 2" key="1">
    <citation type="submission" date="2022-10" db="EMBL/GenBank/DDBJ databases">
        <title>Janthinobacterium sp. hw3 Genome sequencing.</title>
        <authorList>
            <person name="Park S."/>
        </authorList>
    </citation>
    <scope>NUCLEOTIDE SEQUENCE [LARGE SCALE GENOMIC DNA]</scope>
    <source>
        <strain evidence="2">hw3</strain>
    </source>
</reference>
<gene>
    <name evidence="1" type="ORF">OIK44_05820</name>
</gene>
<accession>A0ABT5JY79</accession>
<keyword evidence="2" id="KW-1185">Reference proteome</keyword>
<dbReference type="PROSITE" id="PS51257">
    <property type="entry name" value="PROKAR_LIPOPROTEIN"/>
    <property type="match status" value="1"/>
</dbReference>
<sequence>MHSKIKVENIFIENTNGKILFVLTCQIVVGCVQVGSNVSFPFSAGLDMIVPIDEVEVIGGQRIRVKVHCEDQEEMDFLLGLNLDEEVLLVE</sequence>
<name>A0ABT5JY79_9BURK</name>
<evidence type="ECO:0008006" key="3">
    <source>
        <dbReference type="Google" id="ProtNLM"/>
    </source>
</evidence>
<proteinExistence type="predicted"/>
<organism evidence="1 2">
    <name type="scientific">Janthinobacterium fluminis</name>
    <dbReference type="NCBI Taxonomy" id="2987524"/>
    <lineage>
        <taxon>Bacteria</taxon>
        <taxon>Pseudomonadati</taxon>
        <taxon>Pseudomonadota</taxon>
        <taxon>Betaproteobacteria</taxon>
        <taxon>Burkholderiales</taxon>
        <taxon>Oxalobacteraceae</taxon>
        <taxon>Janthinobacterium</taxon>
    </lineage>
</organism>
<comment type="caution">
    <text evidence="1">The sequence shown here is derived from an EMBL/GenBank/DDBJ whole genome shotgun (WGS) entry which is preliminary data.</text>
</comment>
<evidence type="ECO:0000313" key="2">
    <source>
        <dbReference type="Proteomes" id="UP001221208"/>
    </source>
</evidence>
<protein>
    <recommendedName>
        <fullName evidence="3">PilZ domain-containing protein</fullName>
    </recommendedName>
</protein>
<evidence type="ECO:0000313" key="1">
    <source>
        <dbReference type="EMBL" id="MDC8757108.1"/>
    </source>
</evidence>
<dbReference type="EMBL" id="JAQQXR010000001">
    <property type="protein sequence ID" value="MDC8757108.1"/>
    <property type="molecule type" value="Genomic_DNA"/>
</dbReference>
<dbReference type="Proteomes" id="UP001221208">
    <property type="component" value="Unassembled WGS sequence"/>
</dbReference>